<evidence type="ECO:0000256" key="2">
    <source>
        <dbReference type="SAM" id="MobiDB-lite"/>
    </source>
</evidence>
<dbReference type="PANTHER" id="PTHR30486">
    <property type="entry name" value="TWITCHING MOTILITY PROTEIN PILT"/>
    <property type="match status" value="1"/>
</dbReference>
<reference evidence="4 5" key="1">
    <citation type="submission" date="2016-10" db="EMBL/GenBank/DDBJ databases">
        <authorList>
            <person name="de Groot N.N."/>
        </authorList>
    </citation>
    <scope>NUCLEOTIDE SEQUENCE [LARGE SCALE GENOMIC DNA]</scope>
    <source>
        <strain evidence="4 5">KPR-7B</strain>
    </source>
</reference>
<dbReference type="Gene3D" id="3.30.450.380">
    <property type="match status" value="1"/>
</dbReference>
<evidence type="ECO:0000313" key="5">
    <source>
        <dbReference type="Proteomes" id="UP000199671"/>
    </source>
</evidence>
<dbReference type="InterPro" id="IPR001482">
    <property type="entry name" value="T2SS/T4SS_dom"/>
</dbReference>
<evidence type="ECO:0000259" key="3">
    <source>
        <dbReference type="Pfam" id="PF00437"/>
    </source>
</evidence>
<proteinExistence type="inferred from homology"/>
<accession>A0A1G9ZXI0</accession>
<name>A0A1G9ZXI0_9ACTO</name>
<comment type="similarity">
    <text evidence="1">Belongs to the GSP E family.</text>
</comment>
<feature type="domain" description="Bacterial type II secretion system protein E" evidence="3">
    <location>
        <begin position="104"/>
        <end position="346"/>
    </location>
</feature>
<evidence type="ECO:0000313" key="4">
    <source>
        <dbReference type="EMBL" id="SDN25877.1"/>
    </source>
</evidence>
<feature type="compositionally biased region" description="Low complexity" evidence="2">
    <location>
        <begin position="407"/>
        <end position="425"/>
    </location>
</feature>
<dbReference type="AlphaFoldDB" id="A0A1G9ZXI0"/>
<dbReference type="NCBIfam" id="TIGR03819">
    <property type="entry name" value="heli_sec_ATPase"/>
    <property type="match status" value="1"/>
</dbReference>
<dbReference type="GO" id="GO:0016887">
    <property type="term" value="F:ATP hydrolysis activity"/>
    <property type="evidence" value="ECO:0007669"/>
    <property type="project" value="InterPro"/>
</dbReference>
<sequence>MVTAVSPADRSGGAPPAGREELSRVRSALARGAGLDVALGSGAAPTTGAGGLARLTRHVRADVEGAGPVLQPLLELDGVTDVLVGAGRTWIDRGRGLEPVAEAALPETQARALAVRMAAACGRRLDDACPIVDVTLPDGTRLNAVLPPLSADGTLICLRTKRRRAFSMAELVAAGTVAPGLDAVLIALVTRRANCLVTGATGTGKTTLLAALLGLVPADERIVCIEEASELRPDHPHVIHLQERGENVQGVGAVPMTTLVRTALRMRPDRIVLGECRGPEVRDVLTALNTGHEGGWATLHANSPADVPARLTALGALAGLDEGAVAAQAVSALDAVVHLRRRARPGAATLRQVTAIGVLERDGERMRCRDALIIEPDGAVVAGPGADRLAARIGEAPVAAALGDDVGAGRPATAPGAPADAGTGAHMRVRTGAHRSRP</sequence>
<organism evidence="4 5">
    <name type="scientific">Actinomyces ruminicola</name>
    <dbReference type="NCBI Taxonomy" id="332524"/>
    <lineage>
        <taxon>Bacteria</taxon>
        <taxon>Bacillati</taxon>
        <taxon>Actinomycetota</taxon>
        <taxon>Actinomycetes</taxon>
        <taxon>Actinomycetales</taxon>
        <taxon>Actinomycetaceae</taxon>
        <taxon>Actinomyces</taxon>
    </lineage>
</organism>
<dbReference type="PANTHER" id="PTHR30486:SF6">
    <property type="entry name" value="TYPE IV PILUS RETRACTATION ATPASE PILT"/>
    <property type="match status" value="1"/>
</dbReference>
<evidence type="ECO:0000256" key="1">
    <source>
        <dbReference type="ARBA" id="ARBA00006611"/>
    </source>
</evidence>
<dbReference type="InterPro" id="IPR050921">
    <property type="entry name" value="T4SS_GSP_E_ATPase"/>
</dbReference>
<protein>
    <submittedName>
        <fullName evidence="4">Pilus assembly protein CpaF</fullName>
    </submittedName>
</protein>
<feature type="region of interest" description="Disordered" evidence="2">
    <location>
        <begin position="1"/>
        <end position="20"/>
    </location>
</feature>
<dbReference type="Pfam" id="PF00437">
    <property type="entry name" value="T2SSE"/>
    <property type="match status" value="1"/>
</dbReference>
<dbReference type="SUPFAM" id="SSF52540">
    <property type="entry name" value="P-loop containing nucleoside triphosphate hydrolases"/>
    <property type="match status" value="1"/>
</dbReference>
<dbReference type="EMBL" id="FNHU01000020">
    <property type="protein sequence ID" value="SDN25877.1"/>
    <property type="molecule type" value="Genomic_DNA"/>
</dbReference>
<dbReference type="InterPro" id="IPR022399">
    <property type="entry name" value="TadA-like_ATPase"/>
</dbReference>
<dbReference type="InterPro" id="IPR027417">
    <property type="entry name" value="P-loop_NTPase"/>
</dbReference>
<dbReference type="CDD" id="cd01130">
    <property type="entry name" value="VirB11-like_ATPase"/>
    <property type="match status" value="1"/>
</dbReference>
<gene>
    <name evidence="4" type="ORF">SAMN04487766_12036</name>
</gene>
<dbReference type="Gene3D" id="3.40.50.300">
    <property type="entry name" value="P-loop containing nucleotide triphosphate hydrolases"/>
    <property type="match status" value="1"/>
</dbReference>
<dbReference type="Proteomes" id="UP000199671">
    <property type="component" value="Unassembled WGS sequence"/>
</dbReference>
<feature type="region of interest" description="Disordered" evidence="2">
    <location>
        <begin position="407"/>
        <end position="438"/>
    </location>
</feature>
<feature type="compositionally biased region" description="Basic residues" evidence="2">
    <location>
        <begin position="427"/>
        <end position="438"/>
    </location>
</feature>